<feature type="transmembrane region" description="Helical" evidence="9">
    <location>
        <begin position="54"/>
        <end position="78"/>
    </location>
</feature>
<feature type="transmembrane region" description="Helical" evidence="9">
    <location>
        <begin position="164"/>
        <end position="184"/>
    </location>
</feature>
<feature type="compositionally biased region" description="Pro residues" evidence="8">
    <location>
        <begin position="569"/>
        <end position="585"/>
    </location>
</feature>
<keyword evidence="13" id="KW-1185">Reference proteome</keyword>
<dbReference type="Gene3D" id="1.20.1560.10">
    <property type="entry name" value="ABC transporter type 1, transmembrane domain"/>
    <property type="match status" value="1"/>
</dbReference>
<dbReference type="PANTHER" id="PTHR24221">
    <property type="entry name" value="ATP-BINDING CASSETTE SUB-FAMILY B"/>
    <property type="match status" value="1"/>
</dbReference>
<evidence type="ECO:0000256" key="4">
    <source>
        <dbReference type="ARBA" id="ARBA00022967"/>
    </source>
</evidence>
<comment type="caution">
    <text evidence="12">The sequence shown here is derived from an EMBL/GenBank/DDBJ whole genome shotgun (WGS) entry which is preliminary data.</text>
</comment>
<evidence type="ECO:0000256" key="5">
    <source>
        <dbReference type="ARBA" id="ARBA00022989"/>
    </source>
</evidence>
<dbReference type="InterPro" id="IPR036640">
    <property type="entry name" value="ABC1_TM_sf"/>
</dbReference>
<keyword evidence="2" id="KW-0997">Cell inner membrane</keyword>
<name>A0A840EUE5_9ACTN</name>
<dbReference type="SUPFAM" id="SSF90123">
    <property type="entry name" value="ABC transporter transmembrane region"/>
    <property type="match status" value="1"/>
</dbReference>
<dbReference type="GO" id="GO:0005886">
    <property type="term" value="C:plasma membrane"/>
    <property type="evidence" value="ECO:0007669"/>
    <property type="project" value="UniProtKB-SubCell"/>
</dbReference>
<dbReference type="Pfam" id="PF00005">
    <property type="entry name" value="ABC_tran"/>
    <property type="match status" value="1"/>
</dbReference>
<sequence>MTGSETSLTERLFGSGLLAGERPAERGTQVPVDGDTTPRALVLRTMWGANRYTIPAMILVVAHFVGEALVPVIMGLAIDRAVLAHDWDALVLWLVILAADFMMLSLTWRFGDRMAMYALQVIEHQFRMRVTDRMLHPAGTDGPARLPGTALSIATSDVARLSRAVLLAVFPVGEMASVIVAGVVLLVISWPLGVAVLVGAPAMFWLLDRAGAPLRRRTERQQESVGLAAGTAGDLVAGFRVLKGIGAEGEAARRYRVASTRARDHAIAAMRSEGAYVALLQAVSAIFVIAVGLAAGIMAVDGAIGLGELITVVGLTQFIMGPLNAMGTNFGAVWNGAVPSAARVLSVLQAGPAITAGDRPAAAGPLEITGHPELPDIRVPETGLTVIAADQGVGRQLAAALSREDVLDGVVLRVGGVDVAALDHAAGRSTIRVVPHTPHLFEGSVVENISAVVVDGPDASGAVTRAVFAAACDDVAEVLSHGLDTPVGEAGQMLSGGQRQRVGLARALAAESAFLVLTDPTTAVDSMTEATVVERVCATRAETATVVFTQSPAWLAAADTVISLDTPLTPDPSPEPDSSPEPEPTPQEAAR</sequence>
<evidence type="ECO:0000256" key="3">
    <source>
        <dbReference type="ARBA" id="ARBA00022692"/>
    </source>
</evidence>
<evidence type="ECO:0000256" key="7">
    <source>
        <dbReference type="ARBA" id="ARBA00023455"/>
    </source>
</evidence>
<dbReference type="PROSITE" id="PS00211">
    <property type="entry name" value="ABC_TRANSPORTER_1"/>
    <property type="match status" value="1"/>
</dbReference>
<gene>
    <name evidence="12" type="ORF">BKA16_000516</name>
</gene>
<dbReference type="InterPro" id="IPR011527">
    <property type="entry name" value="ABC1_TM_dom"/>
</dbReference>
<dbReference type="AlphaFoldDB" id="A0A840EUE5"/>
<evidence type="ECO:0000256" key="8">
    <source>
        <dbReference type="SAM" id="MobiDB-lite"/>
    </source>
</evidence>
<feature type="transmembrane region" description="Helical" evidence="9">
    <location>
        <begin position="275"/>
        <end position="297"/>
    </location>
</feature>
<dbReference type="PROSITE" id="PS50893">
    <property type="entry name" value="ABC_TRANSPORTER_2"/>
    <property type="match status" value="1"/>
</dbReference>
<dbReference type="Gene3D" id="3.40.50.300">
    <property type="entry name" value="P-loop containing nucleotide triphosphate hydrolases"/>
    <property type="match status" value="1"/>
</dbReference>
<dbReference type="GO" id="GO:0005524">
    <property type="term" value="F:ATP binding"/>
    <property type="evidence" value="ECO:0007669"/>
    <property type="project" value="InterPro"/>
</dbReference>
<protein>
    <submittedName>
        <fullName evidence="12">ABC-type multidrug transport system fused ATPase/permease subunit</fullName>
    </submittedName>
</protein>
<feature type="domain" description="ABC transporter" evidence="10">
    <location>
        <begin position="280"/>
        <end position="591"/>
    </location>
</feature>
<comment type="subcellular location">
    <subcellularLocation>
        <location evidence="1">Cell inner membrane</location>
        <topology evidence="1">Multi-pass membrane protein</topology>
    </subcellularLocation>
</comment>
<evidence type="ECO:0000313" key="13">
    <source>
        <dbReference type="Proteomes" id="UP000551501"/>
    </source>
</evidence>
<dbReference type="PROSITE" id="PS50929">
    <property type="entry name" value="ABC_TM1F"/>
    <property type="match status" value="1"/>
</dbReference>
<comment type="similarity">
    <text evidence="7">Belongs to the ABC transporter superfamily. Siderophore-Fe(3+) uptake transporter (SIUT) (TC 3.A.1.21) family.</text>
</comment>
<evidence type="ECO:0000259" key="10">
    <source>
        <dbReference type="PROSITE" id="PS50893"/>
    </source>
</evidence>
<dbReference type="InterPro" id="IPR003439">
    <property type="entry name" value="ABC_transporter-like_ATP-bd"/>
</dbReference>
<dbReference type="EMBL" id="JACIFP010000001">
    <property type="protein sequence ID" value="MBB4133964.1"/>
    <property type="molecule type" value="Genomic_DNA"/>
</dbReference>
<reference evidence="12 13" key="1">
    <citation type="submission" date="2020-08" db="EMBL/GenBank/DDBJ databases">
        <title>Sequencing the genomes of 1000 actinobacteria strains.</title>
        <authorList>
            <person name="Klenk H.-P."/>
        </authorList>
    </citation>
    <scope>NUCLEOTIDE SEQUENCE [LARGE SCALE GENOMIC DNA]</scope>
    <source>
        <strain evidence="12 13">DSM 45298</strain>
    </source>
</reference>
<evidence type="ECO:0000259" key="11">
    <source>
        <dbReference type="PROSITE" id="PS50929"/>
    </source>
</evidence>
<dbReference type="RefSeq" id="WP_183369157.1">
    <property type="nucleotide sequence ID" value="NZ_BAABHL010000112.1"/>
</dbReference>
<proteinExistence type="inferred from homology"/>
<evidence type="ECO:0000256" key="9">
    <source>
        <dbReference type="SAM" id="Phobius"/>
    </source>
</evidence>
<evidence type="ECO:0000313" key="12">
    <source>
        <dbReference type="EMBL" id="MBB4133964.1"/>
    </source>
</evidence>
<dbReference type="GO" id="GO:0016887">
    <property type="term" value="F:ATP hydrolysis activity"/>
    <property type="evidence" value="ECO:0007669"/>
    <property type="project" value="InterPro"/>
</dbReference>
<dbReference type="CDD" id="cd07346">
    <property type="entry name" value="ABC_6TM_exporters"/>
    <property type="match status" value="1"/>
</dbReference>
<evidence type="ECO:0000256" key="2">
    <source>
        <dbReference type="ARBA" id="ARBA00022519"/>
    </source>
</evidence>
<keyword evidence="6 9" id="KW-0472">Membrane</keyword>
<keyword evidence="2" id="KW-1003">Cell membrane</keyword>
<accession>A0A840EUE5</accession>
<dbReference type="Pfam" id="PF00664">
    <property type="entry name" value="ABC_membrane"/>
    <property type="match status" value="1"/>
</dbReference>
<keyword evidence="5 9" id="KW-1133">Transmembrane helix</keyword>
<feature type="domain" description="ABC transmembrane type-1" evidence="11">
    <location>
        <begin position="56"/>
        <end position="333"/>
    </location>
</feature>
<dbReference type="InterPro" id="IPR027417">
    <property type="entry name" value="P-loop_NTPase"/>
</dbReference>
<evidence type="ECO:0000256" key="1">
    <source>
        <dbReference type="ARBA" id="ARBA00004429"/>
    </source>
</evidence>
<dbReference type="GO" id="GO:0140359">
    <property type="term" value="F:ABC-type transporter activity"/>
    <property type="evidence" value="ECO:0007669"/>
    <property type="project" value="InterPro"/>
</dbReference>
<dbReference type="InterPro" id="IPR017871">
    <property type="entry name" value="ABC_transporter-like_CS"/>
</dbReference>
<feature type="transmembrane region" description="Helical" evidence="9">
    <location>
        <begin position="90"/>
        <end position="110"/>
    </location>
</feature>
<dbReference type="PANTHER" id="PTHR24221:SF654">
    <property type="entry name" value="ATP-BINDING CASSETTE SUB-FAMILY B MEMBER 6"/>
    <property type="match status" value="1"/>
</dbReference>
<dbReference type="Proteomes" id="UP000551501">
    <property type="component" value="Unassembled WGS sequence"/>
</dbReference>
<dbReference type="InterPro" id="IPR039421">
    <property type="entry name" value="Type_1_exporter"/>
</dbReference>
<keyword evidence="4" id="KW-1278">Translocase</keyword>
<dbReference type="SUPFAM" id="SSF52540">
    <property type="entry name" value="P-loop containing nucleoside triphosphate hydrolases"/>
    <property type="match status" value="1"/>
</dbReference>
<evidence type="ECO:0000256" key="6">
    <source>
        <dbReference type="ARBA" id="ARBA00023136"/>
    </source>
</evidence>
<feature type="transmembrane region" description="Helical" evidence="9">
    <location>
        <begin position="190"/>
        <end position="207"/>
    </location>
</feature>
<organism evidence="12 13">
    <name type="scientific">Gordonia humi</name>
    <dbReference type="NCBI Taxonomy" id="686429"/>
    <lineage>
        <taxon>Bacteria</taxon>
        <taxon>Bacillati</taxon>
        <taxon>Actinomycetota</taxon>
        <taxon>Actinomycetes</taxon>
        <taxon>Mycobacteriales</taxon>
        <taxon>Gordoniaceae</taxon>
        <taxon>Gordonia</taxon>
    </lineage>
</organism>
<feature type="region of interest" description="Disordered" evidence="8">
    <location>
        <begin position="563"/>
        <end position="591"/>
    </location>
</feature>
<keyword evidence="3 9" id="KW-0812">Transmembrane</keyword>